<dbReference type="Proteomes" id="UP000419144">
    <property type="component" value="Unassembled WGS sequence"/>
</dbReference>
<protein>
    <submittedName>
        <fullName evidence="3">Polyubiquitin, putative</fullName>
    </submittedName>
</protein>
<evidence type="ECO:0000313" key="3">
    <source>
        <dbReference type="EMBL" id="GET93442.1"/>
    </source>
</evidence>
<keyword evidence="2" id="KW-1133">Transmembrane helix</keyword>
<dbReference type="VEuPathDB" id="TriTrypDB:LtaPh_3636231"/>
<feature type="region of interest" description="Disordered" evidence="1">
    <location>
        <begin position="1"/>
        <end position="24"/>
    </location>
</feature>
<feature type="transmembrane region" description="Helical" evidence="2">
    <location>
        <begin position="711"/>
        <end position="736"/>
    </location>
</feature>
<evidence type="ECO:0000256" key="2">
    <source>
        <dbReference type="SAM" id="Phobius"/>
    </source>
</evidence>
<dbReference type="EMBL" id="BLBS01000057">
    <property type="protein sequence ID" value="GET93442.1"/>
    <property type="molecule type" value="Genomic_DNA"/>
</dbReference>
<sequence length="758" mass="84374">MLTSHEHPASTTPLPQPVPPTTKRSMTAIATPLSTYAATAIGQENTSLNPTSLTNLTAAAQAQHQVQRGLLLDVVVRERAALLQLLAGEDQALLVRRDALLVLDLGLHVLNRVARLHLQRDRLAGQRLHEDLHAAAQAQHQVQRGLLLDVVVRERAALLQLLAGEDQALLVRRDALLVLDLGLHVLNRVARLHLQRDRLAGQRLHEDLHAAAQAQHQVQRGLLLDVVVRERAALLQLLAGEDQALLVRRDALLVLDLGLHVLNRVARLHLQRDRLAGQRLHEDLHAAAQAQHQVQRGLLLDVVVRERAALLQLLAGEDQALLVRRDALLVLDLGLHVLNRVARLHLQRDRLAGQRLHEDLHAAAQAQHQVQRGLLLDVVVRERAALLQLLAGEDQALLVRRDALLVLDLGLHVLNRVARLHLQRDRLAGQRLHEDLHAAAQAQHQVQRGLLLDVVVRERAALLQLLAGEDQALLVRRDALLVLDLGLHVLNRVARLHLQRDRLAGQRLHEDLHAAAQAQHQVQRGLLLDVVVRERAALLQLLAGEDQALLVRRDALLVLDLGLHVLNRVARLHLQRDRLAGQRLHEDLHAAAQAQHQVQRGLLLDVVVRERAALLQLLAGEDQALLVRRDALLVLDLGLHVLNRVARLHLQRDRLAGQRLHEDLHAAAQAQHQVQRGLLLDVVVRERAALLQLLAGEDQALLVRGMPSLSWILAFTFSIVSLGSTSSAIVLPVSVFTKICMPPRRRSTRCSVDSFWML</sequence>
<reference evidence="3" key="1">
    <citation type="submission" date="2019-11" db="EMBL/GenBank/DDBJ databases">
        <title>Leishmania tarentolae CDS.</title>
        <authorList>
            <person name="Goto Y."/>
            <person name="Yamagishi J."/>
        </authorList>
    </citation>
    <scope>NUCLEOTIDE SEQUENCE [LARGE SCALE GENOMIC DNA]</scope>
    <source>
        <strain evidence="3">Parrot Tar II</strain>
    </source>
</reference>
<name>A0A640KV81_LEITA</name>
<dbReference type="OrthoDB" id="3267308at2759"/>
<evidence type="ECO:0000256" key="1">
    <source>
        <dbReference type="SAM" id="MobiDB-lite"/>
    </source>
</evidence>
<keyword evidence="2" id="KW-0472">Membrane</keyword>
<accession>A0A640KV81</accession>
<keyword evidence="2" id="KW-0812">Transmembrane</keyword>
<gene>
    <name evidence="3" type="ORF">LtaPh_3636231</name>
</gene>
<comment type="caution">
    <text evidence="3">The sequence shown here is derived from an EMBL/GenBank/DDBJ whole genome shotgun (WGS) entry which is preliminary data.</text>
</comment>
<dbReference type="AlphaFoldDB" id="A0A640KV81"/>
<keyword evidence="4" id="KW-1185">Reference proteome</keyword>
<organism evidence="3 4">
    <name type="scientific">Leishmania tarentolae</name>
    <name type="common">Sauroleishmania tarentolae</name>
    <dbReference type="NCBI Taxonomy" id="5689"/>
    <lineage>
        <taxon>Eukaryota</taxon>
        <taxon>Discoba</taxon>
        <taxon>Euglenozoa</taxon>
        <taxon>Kinetoplastea</taxon>
        <taxon>Metakinetoplastina</taxon>
        <taxon>Trypanosomatida</taxon>
        <taxon>Trypanosomatidae</taxon>
        <taxon>Leishmaniinae</taxon>
        <taxon>Leishmania</taxon>
        <taxon>lizard Leishmania</taxon>
    </lineage>
</organism>
<proteinExistence type="predicted"/>
<evidence type="ECO:0000313" key="4">
    <source>
        <dbReference type="Proteomes" id="UP000419144"/>
    </source>
</evidence>